<dbReference type="SUPFAM" id="SSF46785">
    <property type="entry name" value="Winged helix' DNA-binding domain"/>
    <property type="match status" value="1"/>
</dbReference>
<dbReference type="GO" id="GO:0003700">
    <property type="term" value="F:DNA-binding transcription factor activity"/>
    <property type="evidence" value="ECO:0007669"/>
    <property type="project" value="InterPro"/>
</dbReference>
<protein>
    <submittedName>
        <fullName evidence="5">GntR family transcriptional regulator</fullName>
    </submittedName>
</protein>
<evidence type="ECO:0000256" key="2">
    <source>
        <dbReference type="ARBA" id="ARBA00023125"/>
    </source>
</evidence>
<organism evidence="5 6">
    <name type="scientific">Zhenpiania hominis</name>
    <dbReference type="NCBI Taxonomy" id="2763644"/>
    <lineage>
        <taxon>Bacteria</taxon>
        <taxon>Bacillati</taxon>
        <taxon>Bacillota</taxon>
        <taxon>Clostridia</taxon>
        <taxon>Peptostreptococcales</taxon>
        <taxon>Anaerovoracaceae</taxon>
        <taxon>Zhenpiania</taxon>
    </lineage>
</organism>
<dbReference type="SUPFAM" id="SSF48008">
    <property type="entry name" value="GntR ligand-binding domain-like"/>
    <property type="match status" value="1"/>
</dbReference>
<evidence type="ECO:0000259" key="4">
    <source>
        <dbReference type="PROSITE" id="PS50949"/>
    </source>
</evidence>
<comment type="caution">
    <text evidence="5">The sequence shown here is derived from an EMBL/GenBank/DDBJ whole genome shotgun (WGS) entry which is preliminary data.</text>
</comment>
<dbReference type="InterPro" id="IPR036388">
    <property type="entry name" value="WH-like_DNA-bd_sf"/>
</dbReference>
<dbReference type="AlphaFoldDB" id="A0A923NI00"/>
<dbReference type="Gene3D" id="1.10.10.10">
    <property type="entry name" value="Winged helix-like DNA-binding domain superfamily/Winged helix DNA-binding domain"/>
    <property type="match status" value="1"/>
</dbReference>
<dbReference type="InterPro" id="IPR036390">
    <property type="entry name" value="WH_DNA-bd_sf"/>
</dbReference>
<evidence type="ECO:0000256" key="3">
    <source>
        <dbReference type="ARBA" id="ARBA00023163"/>
    </source>
</evidence>
<dbReference type="InterPro" id="IPR011711">
    <property type="entry name" value="GntR_C"/>
</dbReference>
<keyword evidence="2" id="KW-0238">DNA-binding</keyword>
<evidence type="ECO:0000313" key="5">
    <source>
        <dbReference type="EMBL" id="MBC6679381.1"/>
    </source>
</evidence>
<dbReference type="Pfam" id="PF00392">
    <property type="entry name" value="GntR"/>
    <property type="match status" value="1"/>
</dbReference>
<dbReference type="Pfam" id="PF07729">
    <property type="entry name" value="FCD"/>
    <property type="match status" value="1"/>
</dbReference>
<sequence>MYKFLSLKDHVYQYIAEQISKEELVPGEKINENEICRELSISRTPVREALIQLSSEGVLENVPRKGFIIKQMKETEARQLYEVIGVLDGLAAQLACPKLTEKHLKDMAFYIDSMELAINSGNYEMYYKQQEIFHGIYLQECGNDVLIGVLSQLKNKFVSKTYALSTDSEDKEVLRTTNSEHRVILDLFYKKDSSGLLKYLQETHWNPELACTEVTE</sequence>
<dbReference type="PANTHER" id="PTHR43537">
    <property type="entry name" value="TRANSCRIPTIONAL REGULATOR, GNTR FAMILY"/>
    <property type="match status" value="1"/>
</dbReference>
<evidence type="ECO:0000256" key="1">
    <source>
        <dbReference type="ARBA" id="ARBA00023015"/>
    </source>
</evidence>
<proteinExistence type="predicted"/>
<reference evidence="5" key="1">
    <citation type="submission" date="2020-08" db="EMBL/GenBank/DDBJ databases">
        <title>Genome public.</title>
        <authorList>
            <person name="Liu C."/>
            <person name="Sun Q."/>
        </authorList>
    </citation>
    <scope>NUCLEOTIDE SEQUENCE</scope>
    <source>
        <strain evidence="5">BX12</strain>
    </source>
</reference>
<dbReference type="Gene3D" id="1.20.120.530">
    <property type="entry name" value="GntR ligand-binding domain-like"/>
    <property type="match status" value="1"/>
</dbReference>
<dbReference type="EMBL" id="JACRYT010000004">
    <property type="protein sequence ID" value="MBC6679381.1"/>
    <property type="molecule type" value="Genomic_DNA"/>
</dbReference>
<dbReference type="RefSeq" id="WP_187302489.1">
    <property type="nucleotide sequence ID" value="NZ_JACRYT010000004.1"/>
</dbReference>
<dbReference type="CDD" id="cd07377">
    <property type="entry name" value="WHTH_GntR"/>
    <property type="match status" value="1"/>
</dbReference>
<dbReference type="PRINTS" id="PR00035">
    <property type="entry name" value="HTHGNTR"/>
</dbReference>
<keyword evidence="1" id="KW-0805">Transcription regulation</keyword>
<keyword evidence="6" id="KW-1185">Reference proteome</keyword>
<dbReference type="Proteomes" id="UP000602647">
    <property type="component" value="Unassembled WGS sequence"/>
</dbReference>
<dbReference type="SMART" id="SM00345">
    <property type="entry name" value="HTH_GNTR"/>
    <property type="match status" value="1"/>
</dbReference>
<evidence type="ECO:0000313" key="6">
    <source>
        <dbReference type="Proteomes" id="UP000602647"/>
    </source>
</evidence>
<dbReference type="InterPro" id="IPR000524">
    <property type="entry name" value="Tscrpt_reg_HTH_GntR"/>
</dbReference>
<feature type="domain" description="HTH gntR-type" evidence="4">
    <location>
        <begin position="5"/>
        <end position="72"/>
    </location>
</feature>
<accession>A0A923NI00</accession>
<keyword evidence="3" id="KW-0804">Transcription</keyword>
<dbReference type="GO" id="GO:0003677">
    <property type="term" value="F:DNA binding"/>
    <property type="evidence" value="ECO:0007669"/>
    <property type="project" value="UniProtKB-KW"/>
</dbReference>
<gene>
    <name evidence="5" type="ORF">H9L42_06035</name>
</gene>
<dbReference type="PROSITE" id="PS50949">
    <property type="entry name" value="HTH_GNTR"/>
    <property type="match status" value="1"/>
</dbReference>
<dbReference type="InterPro" id="IPR008920">
    <property type="entry name" value="TF_FadR/GntR_C"/>
</dbReference>
<dbReference type="PANTHER" id="PTHR43537:SF24">
    <property type="entry name" value="GLUCONATE OPERON TRANSCRIPTIONAL REPRESSOR"/>
    <property type="match status" value="1"/>
</dbReference>
<name>A0A923NI00_9FIRM</name>